<keyword evidence="2" id="KW-1185">Reference proteome</keyword>
<dbReference type="WBParaSite" id="L893_g31177.t1">
    <property type="protein sequence ID" value="L893_g31177.t1"/>
    <property type="gene ID" value="L893_g31177"/>
</dbReference>
<feature type="chain" id="PRO_5009314112" evidence="1">
    <location>
        <begin position="24"/>
        <end position="87"/>
    </location>
</feature>
<dbReference type="Proteomes" id="UP000095287">
    <property type="component" value="Unplaced"/>
</dbReference>
<organism evidence="2 3">
    <name type="scientific">Steinernema glaseri</name>
    <dbReference type="NCBI Taxonomy" id="37863"/>
    <lineage>
        <taxon>Eukaryota</taxon>
        <taxon>Metazoa</taxon>
        <taxon>Ecdysozoa</taxon>
        <taxon>Nematoda</taxon>
        <taxon>Chromadorea</taxon>
        <taxon>Rhabditida</taxon>
        <taxon>Tylenchina</taxon>
        <taxon>Panagrolaimomorpha</taxon>
        <taxon>Strongyloidoidea</taxon>
        <taxon>Steinernematidae</taxon>
        <taxon>Steinernema</taxon>
    </lineage>
</organism>
<reference evidence="3" key="1">
    <citation type="submission" date="2016-11" db="UniProtKB">
        <authorList>
            <consortium name="WormBaseParasite"/>
        </authorList>
    </citation>
    <scope>IDENTIFICATION</scope>
</reference>
<dbReference type="AlphaFoldDB" id="A0A1I7ZZN2"/>
<keyword evidence="1" id="KW-0732">Signal</keyword>
<sequence>MPPVYSILLLLAVLVALLGTSFAELGPEGIQGHDIRSTPDYSDIVELTKWAYRCGVLPHLELFSERRYSIDLKVHPMVRVRAYIPWR</sequence>
<evidence type="ECO:0000313" key="2">
    <source>
        <dbReference type="Proteomes" id="UP000095287"/>
    </source>
</evidence>
<proteinExistence type="predicted"/>
<protein>
    <submittedName>
        <fullName evidence="3">Peptidase_M14 domain-containing protein</fullName>
    </submittedName>
</protein>
<name>A0A1I7ZZN2_9BILA</name>
<feature type="signal peptide" evidence="1">
    <location>
        <begin position="1"/>
        <end position="23"/>
    </location>
</feature>
<accession>A0A1I7ZZN2</accession>
<evidence type="ECO:0000313" key="3">
    <source>
        <dbReference type="WBParaSite" id="L893_g31177.t1"/>
    </source>
</evidence>
<evidence type="ECO:0000256" key="1">
    <source>
        <dbReference type="SAM" id="SignalP"/>
    </source>
</evidence>